<proteinExistence type="predicted"/>
<keyword evidence="2" id="KW-1185">Reference proteome</keyword>
<organism evidence="1 2">
    <name type="scientific">Bauhinia variegata</name>
    <name type="common">Purple orchid tree</name>
    <name type="synonym">Phanera variegata</name>
    <dbReference type="NCBI Taxonomy" id="167791"/>
    <lineage>
        <taxon>Eukaryota</taxon>
        <taxon>Viridiplantae</taxon>
        <taxon>Streptophyta</taxon>
        <taxon>Embryophyta</taxon>
        <taxon>Tracheophyta</taxon>
        <taxon>Spermatophyta</taxon>
        <taxon>Magnoliopsida</taxon>
        <taxon>eudicotyledons</taxon>
        <taxon>Gunneridae</taxon>
        <taxon>Pentapetalae</taxon>
        <taxon>rosids</taxon>
        <taxon>fabids</taxon>
        <taxon>Fabales</taxon>
        <taxon>Fabaceae</taxon>
        <taxon>Cercidoideae</taxon>
        <taxon>Cercideae</taxon>
        <taxon>Bauhiniinae</taxon>
        <taxon>Bauhinia</taxon>
    </lineage>
</organism>
<sequence>MDTNENAEPFDDGSPSPYLVLQQISEEAIRVASEALQSVYSVGGGGDSSVSPMARGHRRSKSELVPAGFQRSDSYQKLKTNVQKAWRWAGRLREEGFPVNFNPEVLANQKRQWYQLQSRTMDRVNYKEPTALFEHMVIVGLHPNANLETVELSFAKRKMWQKEMEKSEFLDFRKLEQQGPPAPILEPQILFKYPPGKRLTMRMKDLASFCFPSGVKARLLERTPSLSELNELIYGQGHLGRDDSAFTFSLKAADEATLYGVCLHVPEIVQRPPGILGISSPLSLSSGTCSRFLVSAPRCYCLLTRAPFFELHFEMLNSLIAQERLNRITQFINEMNITATGFIPSTPKADDQMSANADLLGRESCSDWMASAIPVNGAAAMTAAAAGIISDEEIQHFSPKISDFPSPESGIASDTSDLSQVRDVDKDSRKNLQDHKEIAREEPETHPDAPERMDGNYYENDHASPETGTPYSSQSYVMEFPGSSESLFSPVRSVVSEDEDDLFPNNERDYRDELIMEWARDNKNDMLQILCRYHALQVPPLGSKFIFQPLEHLQTIEYRRPSVADFDFPENYLNCFEPAQVNAKLAAAEEAYALSVWTTTTICRVLSLDSVLALVAGILLEKHIILVCPNLGVLSAAVLSLLAIIRPFQWQSLFLPVLPESMLDFLDAPVPYIIGIENKPLDLKLKTANLVHVNVSKDQVKMCPLPRLPQHKQLVSQLGPFHARLRREHSIAKKHPVYRCSQMQGEAATQFLHVIKSYLESLCSDLRSHTITSVQSNSDRVCLLLKDSFIGSFPTKDQPFVKLFVDTQLFTALSDSRLSTFENGY</sequence>
<protein>
    <submittedName>
        <fullName evidence="1">Uncharacterized protein</fullName>
    </submittedName>
</protein>
<comment type="caution">
    <text evidence="1">The sequence shown here is derived from an EMBL/GenBank/DDBJ whole genome shotgun (WGS) entry which is preliminary data.</text>
</comment>
<name>A0ACB9PLC7_BAUVA</name>
<dbReference type="EMBL" id="CM039429">
    <property type="protein sequence ID" value="KAI4349327.1"/>
    <property type="molecule type" value="Genomic_DNA"/>
</dbReference>
<reference evidence="1 2" key="1">
    <citation type="journal article" date="2022" name="DNA Res.">
        <title>Chromosomal-level genome assembly of the orchid tree Bauhinia variegata (Leguminosae; Cercidoideae) supports the allotetraploid origin hypothesis of Bauhinia.</title>
        <authorList>
            <person name="Zhong Y."/>
            <person name="Chen Y."/>
            <person name="Zheng D."/>
            <person name="Pang J."/>
            <person name="Liu Y."/>
            <person name="Luo S."/>
            <person name="Meng S."/>
            <person name="Qian L."/>
            <person name="Wei D."/>
            <person name="Dai S."/>
            <person name="Zhou R."/>
        </authorList>
    </citation>
    <scope>NUCLEOTIDE SEQUENCE [LARGE SCALE GENOMIC DNA]</scope>
    <source>
        <strain evidence="1">BV-YZ2020</strain>
    </source>
</reference>
<dbReference type="Proteomes" id="UP000828941">
    <property type="component" value="Chromosome 4"/>
</dbReference>
<gene>
    <name evidence="1" type="ORF">L6164_009929</name>
</gene>
<evidence type="ECO:0000313" key="1">
    <source>
        <dbReference type="EMBL" id="KAI4349327.1"/>
    </source>
</evidence>
<evidence type="ECO:0000313" key="2">
    <source>
        <dbReference type="Proteomes" id="UP000828941"/>
    </source>
</evidence>
<accession>A0ACB9PLC7</accession>